<accession>A0A1S6KKM3</accession>
<dbReference type="AlphaFoldDB" id="A0A1S6KKM3"/>
<dbReference type="RefSeq" id="WP_227539197.1">
    <property type="nucleotide sequence ID" value="NZ_CAXNZJ010000044.1"/>
</dbReference>
<geneLocation type="plasmid" evidence="1">
    <name>pRCH51-3</name>
</geneLocation>
<name>A0A1S6KKM3_ACIBA</name>
<sequence length="143" mass="16165">MTLSGRIGRPEIKQVKIMEQYISVYTRQQAIEDGFLVAINSLSPKLDGLAKEHYKHPICFTSALWAVVDKAVKNEKWLNDLEGVIHDILWMSRAYKTHLSPSAVRFTVIITGAGRKRNHILELHVHGGDQGEPVITIGYPEDF</sequence>
<evidence type="ECO:0000313" key="1">
    <source>
        <dbReference type="EMBL" id="AQT19039.1"/>
    </source>
</evidence>
<proteinExistence type="predicted"/>
<dbReference type="EMBL" id="KY216144">
    <property type="protein sequence ID" value="AQT19039.1"/>
    <property type="molecule type" value="Genomic_DNA"/>
</dbReference>
<dbReference type="GeneID" id="58164786"/>
<keyword evidence="1" id="KW-0614">Plasmid</keyword>
<protein>
    <submittedName>
        <fullName evidence="1">Uncharacterized protein</fullName>
    </submittedName>
</protein>
<organism evidence="1">
    <name type="scientific">Acinetobacter baumannii</name>
    <dbReference type="NCBI Taxonomy" id="470"/>
    <lineage>
        <taxon>Bacteria</taxon>
        <taxon>Pseudomonadati</taxon>
        <taxon>Pseudomonadota</taxon>
        <taxon>Gammaproteobacteria</taxon>
        <taxon>Moraxellales</taxon>
        <taxon>Moraxellaceae</taxon>
        <taxon>Acinetobacter</taxon>
        <taxon>Acinetobacter calcoaceticus/baumannii complex</taxon>
    </lineage>
</organism>
<dbReference type="Pfam" id="PF20213">
    <property type="entry name" value="DUF6573"/>
    <property type="match status" value="1"/>
</dbReference>
<dbReference type="InterPro" id="IPR046480">
    <property type="entry name" value="DUF6573"/>
</dbReference>
<reference evidence="1" key="1">
    <citation type="submission" date="2016-11" db="EMBL/GenBank/DDBJ databases">
        <title>RCH51 a multiply antibiotic resistant Acinetobacter baumannii ST103IP isolate carries resistance genes in three plasmids including a novel potentially conjugative plasmid carrying oxa235 in transposon Tn6252.</title>
        <authorList>
            <person name="Hamidian M."/>
            <person name="Nigro S.J."/>
            <person name="Hartstein R.M."/>
            <person name="Hall R.M."/>
        </authorList>
    </citation>
    <scope>NUCLEOTIDE SEQUENCE</scope>
    <source>
        <strain evidence="1">RCH51</strain>
        <plasmid evidence="1">pRCH51-3</plasmid>
    </source>
</reference>